<name>A0A8H4P939_9HYPO</name>
<organism evidence="2 3">
    <name type="scientific">Fusarium albosuccineum</name>
    <dbReference type="NCBI Taxonomy" id="1237068"/>
    <lineage>
        <taxon>Eukaryota</taxon>
        <taxon>Fungi</taxon>
        <taxon>Dikarya</taxon>
        <taxon>Ascomycota</taxon>
        <taxon>Pezizomycotina</taxon>
        <taxon>Sordariomycetes</taxon>
        <taxon>Hypocreomycetidae</taxon>
        <taxon>Hypocreales</taxon>
        <taxon>Nectriaceae</taxon>
        <taxon>Fusarium</taxon>
        <taxon>Fusarium decemcellulare species complex</taxon>
    </lineage>
</organism>
<comment type="caution">
    <text evidence="2">The sequence shown here is derived from an EMBL/GenBank/DDBJ whole genome shotgun (WGS) entry which is preliminary data.</text>
</comment>
<keyword evidence="3" id="KW-1185">Reference proteome</keyword>
<sequence length="183" mass="19713">MADFEAIDAISMTSDESRTLSWIDDAAKKGDLEEPLLRIRDPDVVTNLRGRPRKPVNGKLLVPKELKAPGTLGQRALSSTPARTPRATPTPLAKPSPRRSRPATKPSARRMLSQSELEMQQRPPSLSQTPLQSVESSDTHTNTRGRGTRSRRGRGGRGGAVAAGNRVSATSETEDCIEAAAPL</sequence>
<feature type="region of interest" description="Disordered" evidence="1">
    <location>
        <begin position="47"/>
        <end position="183"/>
    </location>
</feature>
<proteinExistence type="predicted"/>
<dbReference type="OrthoDB" id="4900101at2759"/>
<gene>
    <name evidence="2" type="ORF">FALBO_12441</name>
</gene>
<protein>
    <submittedName>
        <fullName evidence="2">Uncharacterized protein</fullName>
    </submittedName>
</protein>
<evidence type="ECO:0000313" key="3">
    <source>
        <dbReference type="Proteomes" id="UP000554235"/>
    </source>
</evidence>
<accession>A0A8H4P939</accession>
<evidence type="ECO:0000313" key="2">
    <source>
        <dbReference type="EMBL" id="KAF4460771.1"/>
    </source>
</evidence>
<feature type="compositionally biased region" description="Low complexity" evidence="1">
    <location>
        <begin position="80"/>
        <end position="91"/>
    </location>
</feature>
<feature type="compositionally biased region" description="Polar residues" evidence="1">
    <location>
        <begin position="112"/>
        <end position="140"/>
    </location>
</feature>
<dbReference type="EMBL" id="JAADYS010001863">
    <property type="protein sequence ID" value="KAF4460771.1"/>
    <property type="molecule type" value="Genomic_DNA"/>
</dbReference>
<dbReference type="Proteomes" id="UP000554235">
    <property type="component" value="Unassembled WGS sequence"/>
</dbReference>
<dbReference type="AlphaFoldDB" id="A0A8H4P939"/>
<reference evidence="2 3" key="1">
    <citation type="submission" date="2020-01" db="EMBL/GenBank/DDBJ databases">
        <title>Identification and distribution of gene clusters putatively required for synthesis of sphingolipid metabolism inhibitors in phylogenetically diverse species of the filamentous fungus Fusarium.</title>
        <authorList>
            <person name="Kim H.-S."/>
            <person name="Busman M."/>
            <person name="Brown D.W."/>
            <person name="Divon H."/>
            <person name="Uhlig S."/>
            <person name="Proctor R.H."/>
        </authorList>
    </citation>
    <scope>NUCLEOTIDE SEQUENCE [LARGE SCALE GENOMIC DNA]</scope>
    <source>
        <strain evidence="2 3">NRRL 20459</strain>
    </source>
</reference>
<feature type="compositionally biased region" description="Basic residues" evidence="1">
    <location>
        <begin position="146"/>
        <end position="155"/>
    </location>
</feature>
<evidence type="ECO:0000256" key="1">
    <source>
        <dbReference type="SAM" id="MobiDB-lite"/>
    </source>
</evidence>